<evidence type="ECO:0000313" key="7">
    <source>
        <dbReference type="Proteomes" id="UP000248544"/>
    </source>
</evidence>
<evidence type="ECO:0000259" key="5">
    <source>
        <dbReference type="PROSITE" id="PS50929"/>
    </source>
</evidence>
<evidence type="ECO:0000256" key="3">
    <source>
        <dbReference type="ARBA" id="ARBA00022989"/>
    </source>
</evidence>
<dbReference type="Gene3D" id="1.20.1560.10">
    <property type="entry name" value="ABC transporter type 1, transmembrane domain"/>
    <property type="match status" value="1"/>
</dbReference>
<evidence type="ECO:0000313" key="6">
    <source>
        <dbReference type="EMBL" id="PZG36776.1"/>
    </source>
</evidence>
<keyword evidence="3" id="KW-1133">Transmembrane helix</keyword>
<dbReference type="AlphaFoldDB" id="A0A2W2FHM2"/>
<sequence>MLAGVVAVVLAVDPRVGGALLAYCALAGFLMARAQKVAVPSAARSREAGAVMYGHLEERLAAMEDIRASCGCPTRSCRWPAACCSSCCSTR</sequence>
<gene>
    <name evidence="6" type="ORF">C1I98_26445</name>
</gene>
<dbReference type="GO" id="GO:0140359">
    <property type="term" value="F:ABC-type transporter activity"/>
    <property type="evidence" value="ECO:0007669"/>
    <property type="project" value="InterPro"/>
</dbReference>
<dbReference type="EMBL" id="POUA01000252">
    <property type="protein sequence ID" value="PZG36776.1"/>
    <property type="molecule type" value="Genomic_DNA"/>
</dbReference>
<evidence type="ECO:0000256" key="2">
    <source>
        <dbReference type="ARBA" id="ARBA00022692"/>
    </source>
</evidence>
<evidence type="ECO:0000256" key="1">
    <source>
        <dbReference type="ARBA" id="ARBA00004651"/>
    </source>
</evidence>
<keyword evidence="2" id="KW-0812">Transmembrane</keyword>
<dbReference type="Proteomes" id="UP000248544">
    <property type="component" value="Unassembled WGS sequence"/>
</dbReference>
<dbReference type="GO" id="GO:0005886">
    <property type="term" value="C:plasma membrane"/>
    <property type="evidence" value="ECO:0007669"/>
    <property type="project" value="UniProtKB-SubCell"/>
</dbReference>
<dbReference type="PROSITE" id="PS50929">
    <property type="entry name" value="ABC_TM1F"/>
    <property type="match status" value="1"/>
</dbReference>
<proteinExistence type="predicted"/>
<organism evidence="6 7">
    <name type="scientific">Spongiactinospora gelatinilytica</name>
    <dbReference type="NCBI Taxonomy" id="2666298"/>
    <lineage>
        <taxon>Bacteria</taxon>
        <taxon>Bacillati</taxon>
        <taxon>Actinomycetota</taxon>
        <taxon>Actinomycetes</taxon>
        <taxon>Streptosporangiales</taxon>
        <taxon>Streptosporangiaceae</taxon>
        <taxon>Spongiactinospora</taxon>
    </lineage>
</organism>
<comment type="subcellular location">
    <subcellularLocation>
        <location evidence="1">Cell membrane</location>
        <topology evidence="1">Multi-pass membrane protein</topology>
    </subcellularLocation>
</comment>
<comment type="caution">
    <text evidence="6">The sequence shown here is derived from an EMBL/GenBank/DDBJ whole genome shotgun (WGS) entry which is preliminary data.</text>
</comment>
<dbReference type="InterPro" id="IPR011527">
    <property type="entry name" value="ABC1_TM_dom"/>
</dbReference>
<evidence type="ECO:0000256" key="4">
    <source>
        <dbReference type="ARBA" id="ARBA00023136"/>
    </source>
</evidence>
<keyword evidence="7" id="KW-1185">Reference proteome</keyword>
<dbReference type="InterPro" id="IPR036640">
    <property type="entry name" value="ABC1_TM_sf"/>
</dbReference>
<accession>A0A2W2FHM2</accession>
<name>A0A2W2FHM2_9ACTN</name>
<keyword evidence="4" id="KW-0472">Membrane</keyword>
<reference evidence="6 7" key="1">
    <citation type="submission" date="2018-01" db="EMBL/GenBank/DDBJ databases">
        <title>Draft genome sequence of Sphaerisporangium sp. 7K107.</title>
        <authorList>
            <person name="Sahin N."/>
            <person name="Saygin H."/>
            <person name="Ay H."/>
        </authorList>
    </citation>
    <scope>NUCLEOTIDE SEQUENCE [LARGE SCALE GENOMIC DNA]</scope>
    <source>
        <strain evidence="6 7">7K107</strain>
    </source>
</reference>
<dbReference type="RefSeq" id="WP_111170139.1">
    <property type="nucleotide sequence ID" value="NZ_POUA01000252.1"/>
</dbReference>
<dbReference type="GO" id="GO:0005524">
    <property type="term" value="F:ATP binding"/>
    <property type="evidence" value="ECO:0007669"/>
    <property type="project" value="InterPro"/>
</dbReference>
<feature type="domain" description="ABC transmembrane type-1" evidence="5">
    <location>
        <begin position="1"/>
        <end position="71"/>
    </location>
</feature>
<protein>
    <recommendedName>
        <fullName evidence="5">ABC transmembrane type-1 domain-containing protein</fullName>
    </recommendedName>
</protein>
<dbReference type="SUPFAM" id="SSF90123">
    <property type="entry name" value="ABC transporter transmembrane region"/>
    <property type="match status" value="1"/>
</dbReference>